<feature type="transmembrane region" description="Helical" evidence="6">
    <location>
        <begin position="408"/>
        <end position="426"/>
    </location>
</feature>
<feature type="transmembrane region" description="Helical" evidence="6">
    <location>
        <begin position="542"/>
        <end position="560"/>
    </location>
</feature>
<dbReference type="InterPro" id="IPR051679">
    <property type="entry name" value="DASS-Related_Transporters"/>
</dbReference>
<keyword evidence="3 6" id="KW-0812">Transmembrane</keyword>
<sequence>MSTEVKDVKAKKRSWDMPDSYVIIFFVVVLAALLTYVIPLGQFDVLYRAYDPEGNVVAEVIDGEVVEFTVNNAAYRIDASGDRTEIYKAGEEDSIGNIRKNRARAVEVTEGETVQFTALQEYGEYISSGEKQGIKLFEKWGGVGFLNYAFEGMVKGDKWGSAVGVVAFILIVGGAFGIILKTGAVEAGILNMIKRTKGTEVLIIPILFFLFALGGAVFGMGEEAIPFAMIIVPLVIAMGYDAIVGIMITYVATQIGFATSWMNPFSVAIAQGVAGVPVLSGAGFRIFMFIIFTAAGIAFTWIYAMKIKKDPTKSVAYESDAYYRNDFKQKDLEEVKFTTGHGLVLLTILLGIIWVIWGVNQYEYYIPEIAAIFFTMGLVSGIIGVLFKLNNMGVNDIADGFRDGAKDLVGAAMIVGMAQGIVLVLGDSSPTTDTVLNTILHGMANVLGGLSTAVTAWLMFIFQSVFNFFVVSGSGQAAITMPLMAPLAQILGVSKQIAVLAFQLGDGLTNLIVPTSGCLMGVLGVARLDWVKWAKFQIKFQGMLFLLASIFMIAAVVMGLN</sequence>
<dbReference type="EMBL" id="FNFP01000001">
    <property type="protein sequence ID" value="SDK19888.1"/>
    <property type="molecule type" value="Genomic_DNA"/>
</dbReference>
<keyword evidence="2" id="KW-1003">Cell membrane</keyword>
<feature type="transmembrane region" description="Helical" evidence="6">
    <location>
        <begin position="286"/>
        <end position="304"/>
    </location>
</feature>
<dbReference type="PANTHER" id="PTHR43652">
    <property type="entry name" value="BASIC AMINO ACID ANTIPORTER YFCC-RELATED"/>
    <property type="match status" value="1"/>
</dbReference>
<dbReference type="Proteomes" id="UP000198718">
    <property type="component" value="Unassembled WGS sequence"/>
</dbReference>
<feature type="transmembrane region" description="Helical" evidence="6">
    <location>
        <begin position="369"/>
        <end position="387"/>
    </location>
</feature>
<comment type="subcellular location">
    <subcellularLocation>
        <location evidence="1">Cell membrane</location>
        <topology evidence="1">Multi-pass membrane protein</topology>
    </subcellularLocation>
</comment>
<evidence type="ECO:0000256" key="6">
    <source>
        <dbReference type="SAM" id="Phobius"/>
    </source>
</evidence>
<dbReference type="AlphaFoldDB" id="A0A1G8ZXR4"/>
<dbReference type="InterPro" id="IPR018385">
    <property type="entry name" value="C4_dicarb_anaerob_car-like"/>
</dbReference>
<dbReference type="PANTHER" id="PTHR43652:SF2">
    <property type="entry name" value="BASIC AMINO ACID ANTIPORTER YFCC-RELATED"/>
    <property type="match status" value="1"/>
</dbReference>
<feature type="transmembrane region" description="Helical" evidence="6">
    <location>
        <begin position="261"/>
        <end position="280"/>
    </location>
</feature>
<organism evidence="7 8">
    <name type="scientific">Natronincola ferrireducens</name>
    <dbReference type="NCBI Taxonomy" id="393762"/>
    <lineage>
        <taxon>Bacteria</taxon>
        <taxon>Bacillati</taxon>
        <taxon>Bacillota</taxon>
        <taxon>Clostridia</taxon>
        <taxon>Peptostreptococcales</taxon>
        <taxon>Natronincolaceae</taxon>
        <taxon>Natronincola</taxon>
    </lineage>
</organism>
<accession>A0A1G8ZXR4</accession>
<protein>
    <submittedName>
        <fullName evidence="7">Uncharacterized membrane protein YfcC, ion transporter superfamily</fullName>
    </submittedName>
</protein>
<evidence type="ECO:0000256" key="1">
    <source>
        <dbReference type="ARBA" id="ARBA00004651"/>
    </source>
</evidence>
<reference evidence="7 8" key="1">
    <citation type="submission" date="2016-10" db="EMBL/GenBank/DDBJ databases">
        <authorList>
            <person name="de Groot N.N."/>
        </authorList>
    </citation>
    <scope>NUCLEOTIDE SEQUENCE [LARGE SCALE GENOMIC DNA]</scope>
    <source>
        <strain evidence="7 8">DSM 18346</strain>
    </source>
</reference>
<keyword evidence="4 6" id="KW-1133">Transmembrane helix</keyword>
<evidence type="ECO:0000256" key="4">
    <source>
        <dbReference type="ARBA" id="ARBA00022989"/>
    </source>
</evidence>
<keyword evidence="5 6" id="KW-0472">Membrane</keyword>
<feature type="transmembrane region" description="Helical" evidence="6">
    <location>
        <begin position="201"/>
        <end position="221"/>
    </location>
</feature>
<keyword evidence="8" id="KW-1185">Reference proteome</keyword>
<feature type="transmembrane region" description="Helical" evidence="6">
    <location>
        <begin position="159"/>
        <end position="180"/>
    </location>
</feature>
<dbReference type="NCBIfam" id="NF008611">
    <property type="entry name" value="PRK11588.1"/>
    <property type="match status" value="1"/>
</dbReference>
<dbReference type="Pfam" id="PF03606">
    <property type="entry name" value="DcuC"/>
    <property type="match status" value="1"/>
</dbReference>
<gene>
    <name evidence="7" type="ORF">SAMN05660472_00999</name>
</gene>
<feature type="transmembrane region" description="Helical" evidence="6">
    <location>
        <begin position="21"/>
        <end position="38"/>
    </location>
</feature>
<feature type="transmembrane region" description="Helical" evidence="6">
    <location>
        <begin position="446"/>
        <end position="471"/>
    </location>
</feature>
<dbReference type="GO" id="GO:0005886">
    <property type="term" value="C:plasma membrane"/>
    <property type="evidence" value="ECO:0007669"/>
    <property type="project" value="UniProtKB-SubCell"/>
</dbReference>
<evidence type="ECO:0000313" key="8">
    <source>
        <dbReference type="Proteomes" id="UP000198718"/>
    </source>
</evidence>
<evidence type="ECO:0000313" key="7">
    <source>
        <dbReference type="EMBL" id="SDK19888.1"/>
    </source>
</evidence>
<feature type="transmembrane region" description="Helical" evidence="6">
    <location>
        <begin position="227"/>
        <end position="249"/>
    </location>
</feature>
<proteinExistence type="predicted"/>
<dbReference type="OrthoDB" id="255482at2"/>
<name>A0A1G8ZXR4_9FIRM</name>
<evidence type="ECO:0000256" key="3">
    <source>
        <dbReference type="ARBA" id="ARBA00022692"/>
    </source>
</evidence>
<feature type="transmembrane region" description="Helical" evidence="6">
    <location>
        <begin position="511"/>
        <end position="530"/>
    </location>
</feature>
<evidence type="ECO:0000256" key="5">
    <source>
        <dbReference type="ARBA" id="ARBA00023136"/>
    </source>
</evidence>
<dbReference type="RefSeq" id="WP_143011249.1">
    <property type="nucleotide sequence ID" value="NZ_FNFP01000001.1"/>
</dbReference>
<evidence type="ECO:0000256" key="2">
    <source>
        <dbReference type="ARBA" id="ARBA00022475"/>
    </source>
</evidence>
<feature type="transmembrane region" description="Helical" evidence="6">
    <location>
        <begin position="337"/>
        <end position="357"/>
    </location>
</feature>